<feature type="compositionally biased region" description="Basic and acidic residues" evidence="6">
    <location>
        <begin position="1279"/>
        <end position="1289"/>
    </location>
</feature>
<comment type="subcellular location">
    <subcellularLocation>
        <location evidence="1">Membrane</location>
        <topology evidence="1">Multi-pass membrane protein</topology>
    </subcellularLocation>
</comment>
<feature type="region of interest" description="Disordered" evidence="6">
    <location>
        <begin position="1"/>
        <end position="283"/>
    </location>
</feature>
<evidence type="ECO:0000256" key="3">
    <source>
        <dbReference type="ARBA" id="ARBA00022692"/>
    </source>
</evidence>
<proteinExistence type="inferred from homology"/>
<feature type="region of interest" description="Disordered" evidence="6">
    <location>
        <begin position="502"/>
        <end position="557"/>
    </location>
</feature>
<feature type="compositionally biased region" description="Low complexity" evidence="6">
    <location>
        <begin position="140"/>
        <end position="152"/>
    </location>
</feature>
<dbReference type="PANTHER" id="PTHR17920">
    <property type="entry name" value="TRANSMEMBRANE AND COILED-COIL DOMAIN-CONTAINING PROTEIN 4 TMCO4"/>
    <property type="match status" value="1"/>
</dbReference>
<reference evidence="8" key="1">
    <citation type="journal article" date="2023" name="Mol. Phylogenet. Evol.">
        <title>Genome-scale phylogeny and comparative genomics of the fungal order Sordariales.</title>
        <authorList>
            <person name="Hensen N."/>
            <person name="Bonometti L."/>
            <person name="Westerberg I."/>
            <person name="Brannstrom I.O."/>
            <person name="Guillou S."/>
            <person name="Cros-Aarteil S."/>
            <person name="Calhoun S."/>
            <person name="Haridas S."/>
            <person name="Kuo A."/>
            <person name="Mondo S."/>
            <person name="Pangilinan J."/>
            <person name="Riley R."/>
            <person name="LaButti K."/>
            <person name="Andreopoulos B."/>
            <person name="Lipzen A."/>
            <person name="Chen C."/>
            <person name="Yan M."/>
            <person name="Daum C."/>
            <person name="Ng V."/>
            <person name="Clum A."/>
            <person name="Steindorff A."/>
            <person name="Ohm R.A."/>
            <person name="Martin F."/>
            <person name="Silar P."/>
            <person name="Natvig D.O."/>
            <person name="Lalanne C."/>
            <person name="Gautier V."/>
            <person name="Ament-Velasquez S.L."/>
            <person name="Kruys A."/>
            <person name="Hutchinson M.I."/>
            <person name="Powell A.J."/>
            <person name="Barry K."/>
            <person name="Miller A.N."/>
            <person name="Grigoriev I.V."/>
            <person name="Debuchy R."/>
            <person name="Gladieux P."/>
            <person name="Hiltunen Thoren M."/>
            <person name="Johannesson H."/>
        </authorList>
    </citation>
    <scope>NUCLEOTIDE SEQUENCE</scope>
    <source>
        <strain evidence="8">CBS 232.78</strain>
    </source>
</reference>
<dbReference type="InterPro" id="IPR029058">
    <property type="entry name" value="AB_hydrolase_fold"/>
</dbReference>
<evidence type="ECO:0000256" key="4">
    <source>
        <dbReference type="ARBA" id="ARBA00022989"/>
    </source>
</evidence>
<keyword evidence="4 7" id="KW-1133">Transmembrane helix</keyword>
<evidence type="ECO:0000313" key="9">
    <source>
        <dbReference type="Proteomes" id="UP001285441"/>
    </source>
</evidence>
<keyword evidence="9" id="KW-1185">Reference proteome</keyword>
<sequence>MPGLDTSSAGSSNDQHTTATANAAVTEPNLPLSAKNGSPPLPSPAAPPANPTPANNSKMAVDERPELDDFGLPVRKYTWVERAKENGKKKAKAGAHANAPSPASRKTSMSTSTSTSASKSSPEAPAATDIQTTTAKNGPASAAVVVAVDQAAHMSPKDKSQTPESGSDEDFKDAVSATQSDVDMDGPRTPMPPKISTTTNAEVAKPLDTPRMESQDERQLSGAVQVVEAELQTKDAPEAPDKLPAAENAGEEQQNKVEDQAVSESKKDYQPAHNRERSDASAVAGLGISEFSHQQLTSHKPDTSQTADDDWQTMPAYAPYDIYDDDNKLIAKEYDETEIKDETYGYAGLGGAGKGYTRVLLDDDAESATSMDENTQYLFKDQGPTTSMTDEEETQRDAVSQLQATKDLLTEGQRIAYVGLTRLELSAMLTEAEKMEPTTKTKKQIAVAAENMKMWSQKMMIRLYTHMDISPAEQIMIEQLSAHGVMPADLTPLLMANARVKNPMAEEEGKKSSDSGEKSPRPASAVSPEAEEPAEPPPAYTANDDTELTAPVRTPSEMPTTQKIDIDLRWTVLCDLFLVLIADSIYDSRSRVLLERVGQDLEIPWIDICRFEKKVTDALEMQQNAEKENWNEDEHMENRRKLALKRRYVMMGLATVGGGLVIGLSAGLLAPMIAGGLVAGFTTIGVTGTGSFLAGAGSAAIITSGAAASGSIIGGKAASRRTGAVKTFEYRPLHNNKRVNLIVTVAGWMTGKVDDVRLPFSTVDPVMGDIYSVLWEPEMLTSMGDTINILATEALTQGLQQILASTILMSLMAALQLPIVLTKLAYLIDNPWTVSLDRATMAGLILADSLIDRNLGTRPITLVGYSLGSRVIFSCLQELAKKGAYGLVQNVFLFGSPMVVKHDEYMRARTVVAGRFVNGYNRNDWILGYLFRLTGGGIRRVAGLAPIENIPGLENMDVSEFVVGHMDYRTAMPRLLRECGWSVESDEFSEIEDPDPENHGERQRELINEIEEARKEFEKEGKASKGSFSFWRKKKALQKQEWEVYEDSIKTGKGKTEDKEGNNHGVLFDVDAIRAELAREQQQHGKDGELDEELLQVREIKSTLPPMKLDLSPGPPPPPPVIALRSSLRETRSAEAVPQRSSNELTASHLEYRPSPQHSRQTSSEIRRVGSERTPTFPSSKAENDYYGQFTSHSGFGSSSNGLADEDDEVQMTFDTAFDDNIKPDYTSAFSPIASHSRHTSVAAAVDSPTRPEIKSAKTVPNIIHNPWGADDDDDEEFGKEKEIEMTFA</sequence>
<keyword evidence="5 7" id="KW-0472">Membrane</keyword>
<feature type="compositionally biased region" description="Low complexity" evidence="6">
    <location>
        <begin position="94"/>
        <end position="128"/>
    </location>
</feature>
<feature type="region of interest" description="Disordered" evidence="6">
    <location>
        <begin position="1235"/>
        <end position="1289"/>
    </location>
</feature>
<feature type="compositionally biased region" description="Basic and acidic residues" evidence="6">
    <location>
        <begin position="253"/>
        <end position="279"/>
    </location>
</feature>
<reference evidence="8" key="2">
    <citation type="submission" date="2023-06" db="EMBL/GenBank/DDBJ databases">
        <authorList>
            <consortium name="Lawrence Berkeley National Laboratory"/>
            <person name="Haridas S."/>
            <person name="Hensen N."/>
            <person name="Bonometti L."/>
            <person name="Westerberg I."/>
            <person name="Brannstrom I.O."/>
            <person name="Guillou S."/>
            <person name="Cros-Aarteil S."/>
            <person name="Calhoun S."/>
            <person name="Kuo A."/>
            <person name="Mondo S."/>
            <person name="Pangilinan J."/>
            <person name="Riley R."/>
            <person name="LaButti K."/>
            <person name="Andreopoulos B."/>
            <person name="Lipzen A."/>
            <person name="Chen C."/>
            <person name="Yanf M."/>
            <person name="Daum C."/>
            <person name="Ng V."/>
            <person name="Clum A."/>
            <person name="Steindorff A."/>
            <person name="Ohm R."/>
            <person name="Martin F."/>
            <person name="Silar P."/>
            <person name="Natvig D."/>
            <person name="Lalanne C."/>
            <person name="Gautier V."/>
            <person name="Ament-velasquez S.L."/>
            <person name="Kruys A."/>
            <person name="Hutchinson M.I."/>
            <person name="Powell A.J."/>
            <person name="Barry K."/>
            <person name="Miller A.N."/>
            <person name="Grigoriev I.V."/>
            <person name="Debuchy R."/>
            <person name="Gladieux P."/>
            <person name="Thoren M.H."/>
            <person name="Johannesson H."/>
        </authorList>
    </citation>
    <scope>NUCLEOTIDE SEQUENCE</scope>
    <source>
        <strain evidence="8">CBS 232.78</strain>
    </source>
</reference>
<evidence type="ECO:0000256" key="5">
    <source>
        <dbReference type="ARBA" id="ARBA00023136"/>
    </source>
</evidence>
<feature type="region of interest" description="Disordered" evidence="6">
    <location>
        <begin position="1105"/>
        <end position="1188"/>
    </location>
</feature>
<evidence type="ECO:0000256" key="1">
    <source>
        <dbReference type="ARBA" id="ARBA00004141"/>
    </source>
</evidence>
<dbReference type="SUPFAM" id="SSF53474">
    <property type="entry name" value="alpha/beta-Hydrolases"/>
    <property type="match status" value="1"/>
</dbReference>
<dbReference type="Proteomes" id="UP001285441">
    <property type="component" value="Unassembled WGS sequence"/>
</dbReference>
<comment type="similarity">
    <text evidence="2">Belongs to the TMCO4 family.</text>
</comment>
<feature type="compositionally biased region" description="Basic and acidic residues" evidence="6">
    <location>
        <begin position="78"/>
        <end position="88"/>
    </location>
</feature>
<evidence type="ECO:0000256" key="2">
    <source>
        <dbReference type="ARBA" id="ARBA00009824"/>
    </source>
</evidence>
<dbReference type="GO" id="GO:0016020">
    <property type="term" value="C:membrane"/>
    <property type="evidence" value="ECO:0007669"/>
    <property type="project" value="UniProtKB-SubCell"/>
</dbReference>
<feature type="compositionally biased region" description="Basic and acidic residues" evidence="6">
    <location>
        <begin position="231"/>
        <end position="241"/>
    </location>
</feature>
<evidence type="ECO:0000256" key="7">
    <source>
        <dbReference type="SAM" id="Phobius"/>
    </source>
</evidence>
<feature type="transmembrane region" description="Helical" evidence="7">
    <location>
        <begin position="648"/>
        <end position="672"/>
    </location>
</feature>
<accession>A0AAE0P7A1</accession>
<keyword evidence="3 7" id="KW-0812">Transmembrane</keyword>
<protein>
    <submittedName>
        <fullName evidence="8">Uncharacterized protein</fullName>
    </submittedName>
</protein>
<feature type="compositionally biased region" description="Basic and acidic residues" evidence="6">
    <location>
        <begin position="208"/>
        <end position="219"/>
    </location>
</feature>
<dbReference type="InterPro" id="IPR007941">
    <property type="entry name" value="DUF726"/>
</dbReference>
<name>A0AAE0P7A1_9PEZI</name>
<gene>
    <name evidence="8" type="ORF">B0H63DRAFT_407808</name>
</gene>
<evidence type="ECO:0000313" key="8">
    <source>
        <dbReference type="EMBL" id="KAK3394594.1"/>
    </source>
</evidence>
<dbReference type="PANTHER" id="PTHR17920:SF3">
    <property type="entry name" value="TRANSMEMBRANE AND COILED-COIL DOMAIN-CONTAINING PROTEIN 4"/>
    <property type="match status" value="1"/>
</dbReference>
<organism evidence="8 9">
    <name type="scientific">Podospora didyma</name>
    <dbReference type="NCBI Taxonomy" id="330526"/>
    <lineage>
        <taxon>Eukaryota</taxon>
        <taxon>Fungi</taxon>
        <taxon>Dikarya</taxon>
        <taxon>Ascomycota</taxon>
        <taxon>Pezizomycotina</taxon>
        <taxon>Sordariomycetes</taxon>
        <taxon>Sordariomycetidae</taxon>
        <taxon>Sordariales</taxon>
        <taxon>Podosporaceae</taxon>
        <taxon>Podospora</taxon>
    </lineage>
</organism>
<dbReference type="EMBL" id="JAULSW010000001">
    <property type="protein sequence ID" value="KAK3394594.1"/>
    <property type="molecule type" value="Genomic_DNA"/>
</dbReference>
<evidence type="ECO:0000256" key="6">
    <source>
        <dbReference type="SAM" id="MobiDB-lite"/>
    </source>
</evidence>
<feature type="compositionally biased region" description="Polar residues" evidence="6">
    <location>
        <begin position="1"/>
        <end position="23"/>
    </location>
</feature>
<feature type="compositionally biased region" description="Pro residues" evidence="6">
    <location>
        <begin position="39"/>
        <end position="51"/>
    </location>
</feature>
<feature type="compositionally biased region" description="Basic and acidic residues" evidence="6">
    <location>
        <begin position="507"/>
        <end position="520"/>
    </location>
</feature>
<comment type="caution">
    <text evidence="8">The sequence shown here is derived from an EMBL/GenBank/DDBJ whole genome shotgun (WGS) entry which is preliminary data.</text>
</comment>
<dbReference type="Pfam" id="PF05277">
    <property type="entry name" value="DUF726"/>
    <property type="match status" value="1"/>
</dbReference>